<dbReference type="Proteomes" id="UP001177021">
    <property type="component" value="Unassembled WGS sequence"/>
</dbReference>
<name>A0ACB0L154_TRIPR</name>
<gene>
    <name evidence="1" type="ORF">MILVUS5_LOCUS28320</name>
</gene>
<dbReference type="EMBL" id="CASHSV030000409">
    <property type="protein sequence ID" value="CAJ2662781.1"/>
    <property type="molecule type" value="Genomic_DNA"/>
</dbReference>
<protein>
    <submittedName>
        <fullName evidence="1">Uncharacterized protein</fullName>
    </submittedName>
</protein>
<keyword evidence="2" id="KW-1185">Reference proteome</keyword>
<comment type="caution">
    <text evidence="1">The sequence shown here is derived from an EMBL/GenBank/DDBJ whole genome shotgun (WGS) entry which is preliminary data.</text>
</comment>
<sequence length="271" mass="29876">MRIRKNAKLSPLLHTCSSSLLKNGSFPAETFQTHVCQLNQSPWDVIPFHSSNFNISSIQFQDQDTLKNGDSFGAIDESVVVVASMMEAEDVVDDNNNNKPAIENFDMMVLDDNNNQQHGSGGGGDKKVVGLKRSSNGGGNVGPGPRRGRGRPKKLAAGSSSSNNNEFYYYSGFGPLWAKRRSDKFEGEGEEDDSNKSVVTLGGTNNNDDKINVVNHDYNNNVGVEFGCSVDVNVVPCISDEEDYYDDYCDNENGKRRMRKPVKERSLKSLM</sequence>
<accession>A0ACB0L154</accession>
<organism evidence="1 2">
    <name type="scientific">Trifolium pratense</name>
    <name type="common">Red clover</name>
    <dbReference type="NCBI Taxonomy" id="57577"/>
    <lineage>
        <taxon>Eukaryota</taxon>
        <taxon>Viridiplantae</taxon>
        <taxon>Streptophyta</taxon>
        <taxon>Embryophyta</taxon>
        <taxon>Tracheophyta</taxon>
        <taxon>Spermatophyta</taxon>
        <taxon>Magnoliopsida</taxon>
        <taxon>eudicotyledons</taxon>
        <taxon>Gunneridae</taxon>
        <taxon>Pentapetalae</taxon>
        <taxon>rosids</taxon>
        <taxon>fabids</taxon>
        <taxon>Fabales</taxon>
        <taxon>Fabaceae</taxon>
        <taxon>Papilionoideae</taxon>
        <taxon>50 kb inversion clade</taxon>
        <taxon>NPAAA clade</taxon>
        <taxon>Hologalegina</taxon>
        <taxon>IRL clade</taxon>
        <taxon>Trifolieae</taxon>
        <taxon>Trifolium</taxon>
    </lineage>
</organism>
<evidence type="ECO:0000313" key="1">
    <source>
        <dbReference type="EMBL" id="CAJ2662781.1"/>
    </source>
</evidence>
<proteinExistence type="predicted"/>
<reference evidence="1" key="1">
    <citation type="submission" date="2023-10" db="EMBL/GenBank/DDBJ databases">
        <authorList>
            <person name="Rodriguez Cubillos JULIANA M."/>
            <person name="De Vega J."/>
        </authorList>
    </citation>
    <scope>NUCLEOTIDE SEQUENCE</scope>
</reference>
<evidence type="ECO:0000313" key="2">
    <source>
        <dbReference type="Proteomes" id="UP001177021"/>
    </source>
</evidence>